<evidence type="ECO:0000313" key="2">
    <source>
        <dbReference type="Proteomes" id="UP000593765"/>
    </source>
</evidence>
<gene>
    <name evidence="1" type="ORF">IPV69_04975</name>
</gene>
<reference evidence="1 2" key="1">
    <citation type="submission" date="2020-10" db="EMBL/GenBank/DDBJ databases">
        <title>Wide distribution of Phycisphaera-like planctomycetes from WD2101 soil group in peatlands and genome analysis of the first cultivated representative.</title>
        <authorList>
            <person name="Dedysh S.N."/>
            <person name="Beletsky A.V."/>
            <person name="Ivanova A."/>
            <person name="Kulichevskaya I.S."/>
            <person name="Suzina N.E."/>
            <person name="Philippov D.A."/>
            <person name="Rakitin A.L."/>
            <person name="Mardanov A.V."/>
            <person name="Ravin N.V."/>
        </authorList>
    </citation>
    <scope>NUCLEOTIDE SEQUENCE [LARGE SCALE GENOMIC DNA]</scope>
    <source>
        <strain evidence="1 2">M1803</strain>
    </source>
</reference>
<proteinExistence type="predicted"/>
<dbReference type="Pfam" id="PF01126">
    <property type="entry name" value="Heme_oxygenase"/>
    <property type="match status" value="1"/>
</dbReference>
<evidence type="ECO:0000313" key="1">
    <source>
        <dbReference type="EMBL" id="QOV90715.1"/>
    </source>
</evidence>
<sequence length="195" mass="21468">MPLIDRLRLATAPLHAQVEQTFEDCFDLRTVEGYVAVLKAFYGFVLPWEQAVHGCGDPEIQMLMSSRWRADRLAADLRHFHHGPDDMPKCSELPALDGGRLLGSVYVMEGSTLGGLKISKTLEASLGLTTGLGRSYFLGEGARALSRWRDFLVEFDRLGGVRCEAEIVAGASNTFVTLASWLKRQGTRLIIGRGA</sequence>
<dbReference type="GO" id="GO:0004392">
    <property type="term" value="F:heme oxygenase (decyclizing) activity"/>
    <property type="evidence" value="ECO:0007669"/>
    <property type="project" value="InterPro"/>
</dbReference>
<dbReference type="InterPro" id="IPR016053">
    <property type="entry name" value="Haem_Oase-like"/>
</dbReference>
<dbReference type="RefSeq" id="WP_206293815.1">
    <property type="nucleotide sequence ID" value="NZ_CP063458.1"/>
</dbReference>
<dbReference type="CDD" id="cd19166">
    <property type="entry name" value="HemeO-bac"/>
    <property type="match status" value="1"/>
</dbReference>
<dbReference type="Proteomes" id="UP000593765">
    <property type="component" value="Chromosome"/>
</dbReference>
<dbReference type="GO" id="GO:0006788">
    <property type="term" value="P:heme oxidation"/>
    <property type="evidence" value="ECO:0007669"/>
    <property type="project" value="InterPro"/>
</dbReference>
<accession>A0A7M2WZ12</accession>
<dbReference type="EMBL" id="CP063458">
    <property type="protein sequence ID" value="QOV90715.1"/>
    <property type="molecule type" value="Genomic_DNA"/>
</dbReference>
<keyword evidence="2" id="KW-1185">Reference proteome</keyword>
<dbReference type="AlphaFoldDB" id="A0A7M2WZ12"/>
<organism evidence="1 2">
    <name type="scientific">Humisphaera borealis</name>
    <dbReference type="NCBI Taxonomy" id="2807512"/>
    <lineage>
        <taxon>Bacteria</taxon>
        <taxon>Pseudomonadati</taxon>
        <taxon>Planctomycetota</taxon>
        <taxon>Phycisphaerae</taxon>
        <taxon>Tepidisphaerales</taxon>
        <taxon>Tepidisphaeraceae</taxon>
        <taxon>Humisphaera</taxon>
    </lineage>
</organism>
<protein>
    <submittedName>
        <fullName evidence="1">Biliverdin-producing heme oxygenase</fullName>
    </submittedName>
</protein>
<dbReference type="KEGG" id="hbs:IPV69_04975"/>
<dbReference type="SUPFAM" id="SSF48613">
    <property type="entry name" value="Heme oxygenase-like"/>
    <property type="match status" value="1"/>
</dbReference>
<dbReference type="InterPro" id="IPR016084">
    <property type="entry name" value="Haem_Oase-like_multi-hlx"/>
</dbReference>
<name>A0A7M2WZ12_9BACT</name>
<dbReference type="Gene3D" id="1.20.910.10">
    <property type="entry name" value="Heme oxygenase-like"/>
    <property type="match status" value="1"/>
</dbReference>